<evidence type="ECO:0000256" key="9">
    <source>
        <dbReference type="ARBA" id="ARBA00022857"/>
    </source>
</evidence>
<keyword evidence="5 16" id="KW-0963">Cytoplasm</keyword>
<reference evidence="18" key="2">
    <citation type="journal article" date="2021" name="PeerJ">
        <title>Extensive microbial diversity within the chicken gut microbiome revealed by metagenomics and culture.</title>
        <authorList>
            <person name="Gilroy R."/>
            <person name="Ravi A."/>
            <person name="Getino M."/>
            <person name="Pursley I."/>
            <person name="Horton D.L."/>
            <person name="Alikhan N.F."/>
            <person name="Baker D."/>
            <person name="Gharbi K."/>
            <person name="Hall N."/>
            <person name="Watson M."/>
            <person name="Adriaenssens E.M."/>
            <person name="Foster-Nyarko E."/>
            <person name="Jarju S."/>
            <person name="Secka A."/>
            <person name="Antonio M."/>
            <person name="Oren A."/>
            <person name="Chaudhuri R.R."/>
            <person name="La Ragione R."/>
            <person name="Hildebrand F."/>
            <person name="Pallen M.J."/>
        </authorList>
    </citation>
    <scope>NUCLEOTIDE SEQUENCE</scope>
    <source>
        <strain evidence="18">2830</strain>
    </source>
</reference>
<feature type="active site" description="Proton donor" evidence="16">
    <location>
        <position position="241"/>
    </location>
</feature>
<evidence type="ECO:0000259" key="17">
    <source>
        <dbReference type="PROSITE" id="PS51387"/>
    </source>
</evidence>
<dbReference type="Gene3D" id="3.90.78.10">
    <property type="entry name" value="UDP-N-acetylenolpyruvoylglucosamine reductase, C-terminal domain"/>
    <property type="match status" value="1"/>
</dbReference>
<dbReference type="NCBIfam" id="TIGR00179">
    <property type="entry name" value="murB"/>
    <property type="match status" value="1"/>
</dbReference>
<organism evidence="18 19">
    <name type="scientific">Candidatus Avidehalobacter gallistercoris</name>
    <dbReference type="NCBI Taxonomy" id="2840694"/>
    <lineage>
        <taxon>Bacteria</taxon>
        <taxon>Bacillati</taxon>
        <taxon>Bacillota</taxon>
        <taxon>Clostridia</taxon>
        <taxon>Eubacteriales</taxon>
        <taxon>Peptococcaceae</taxon>
        <taxon>Peptococcaceae incertae sedis</taxon>
        <taxon>Candidatus Avidehalobacter</taxon>
    </lineage>
</organism>
<dbReference type="PANTHER" id="PTHR21071">
    <property type="entry name" value="UDP-N-ACETYLENOLPYRUVOYLGLUCOSAMINE REDUCTASE"/>
    <property type="match status" value="1"/>
</dbReference>
<evidence type="ECO:0000256" key="7">
    <source>
        <dbReference type="ARBA" id="ARBA00022630"/>
    </source>
</evidence>
<keyword evidence="7 16" id="KW-0285">Flavoprotein</keyword>
<dbReference type="SUPFAM" id="SSF56176">
    <property type="entry name" value="FAD-binding/transporter-associated domain-like"/>
    <property type="match status" value="1"/>
</dbReference>
<dbReference type="SUPFAM" id="SSF56194">
    <property type="entry name" value="Uridine diphospho-N-Acetylenolpyruvylglucosamine reductase, MurB, C-terminal domain"/>
    <property type="match status" value="1"/>
</dbReference>
<accession>A0A9D1HKS9</accession>
<dbReference type="HAMAP" id="MF_00037">
    <property type="entry name" value="MurB"/>
    <property type="match status" value="1"/>
</dbReference>
<evidence type="ECO:0000256" key="15">
    <source>
        <dbReference type="ARBA" id="ARBA00048914"/>
    </source>
</evidence>
<comment type="function">
    <text evidence="2 16">Cell wall formation.</text>
</comment>
<evidence type="ECO:0000256" key="14">
    <source>
        <dbReference type="ARBA" id="ARBA00023316"/>
    </source>
</evidence>
<keyword evidence="8 16" id="KW-0274">FAD</keyword>
<evidence type="ECO:0000256" key="16">
    <source>
        <dbReference type="HAMAP-Rule" id="MF_00037"/>
    </source>
</evidence>
<evidence type="ECO:0000256" key="4">
    <source>
        <dbReference type="ARBA" id="ARBA00004752"/>
    </source>
</evidence>
<sequence length="320" mass="33720">MQKARKHNIKKIYALPKAFLQTFGGRVHSMCDMRRYTSWRIGGTADWLLEAGSEADVLAVLDLVAANDIPLTVIGRGTNLLVSDAGIAGIVLRIGAAFDKIEYLPDNRVKAGAGVLLAALSRRTAERGLSGLEWACGIPGNLGGALFMNAGAYGGSMSAIVTEVRFAAYNDAKAKKAVIGTLSGSDLRFDYRSGCVGEGMVALAATLQLVPGDAALSLAQIDEIIATRAKNQPLEYPSAGSVFRNPEGAHAGYLVESSGCKGMRCGGAEVSKKHGNFIINTGGATANDVLCLIDQVQRVVQNKTGYALETEVRLLGRDSD</sequence>
<dbReference type="PANTHER" id="PTHR21071:SF4">
    <property type="entry name" value="UDP-N-ACETYLENOLPYRUVOYLGLUCOSAMINE REDUCTASE"/>
    <property type="match status" value="1"/>
</dbReference>
<evidence type="ECO:0000313" key="19">
    <source>
        <dbReference type="Proteomes" id="UP000824124"/>
    </source>
</evidence>
<dbReference type="InterPro" id="IPR036318">
    <property type="entry name" value="FAD-bd_PCMH-like_sf"/>
</dbReference>
<evidence type="ECO:0000256" key="6">
    <source>
        <dbReference type="ARBA" id="ARBA00022618"/>
    </source>
</evidence>
<dbReference type="Gene3D" id="3.30.465.10">
    <property type="match status" value="1"/>
</dbReference>
<feature type="active site" evidence="16">
    <location>
        <position position="192"/>
    </location>
</feature>
<dbReference type="NCBIfam" id="NF010480">
    <property type="entry name" value="PRK13905.1"/>
    <property type="match status" value="1"/>
</dbReference>
<evidence type="ECO:0000256" key="11">
    <source>
        <dbReference type="ARBA" id="ARBA00022984"/>
    </source>
</evidence>
<evidence type="ECO:0000313" key="18">
    <source>
        <dbReference type="EMBL" id="HIU11007.1"/>
    </source>
</evidence>
<comment type="cofactor">
    <cofactor evidence="1 16">
        <name>FAD</name>
        <dbReference type="ChEBI" id="CHEBI:57692"/>
    </cofactor>
</comment>
<keyword evidence="6 16" id="KW-0132">Cell division</keyword>
<comment type="subcellular location">
    <subcellularLocation>
        <location evidence="3 16">Cytoplasm</location>
    </subcellularLocation>
</comment>
<dbReference type="GO" id="GO:0009252">
    <property type="term" value="P:peptidoglycan biosynthetic process"/>
    <property type="evidence" value="ECO:0007669"/>
    <property type="project" value="UniProtKB-UniRule"/>
</dbReference>
<dbReference type="Pfam" id="PF01565">
    <property type="entry name" value="FAD_binding_4"/>
    <property type="match status" value="1"/>
</dbReference>
<dbReference type="InterPro" id="IPR016169">
    <property type="entry name" value="FAD-bd_PCMH_sub2"/>
</dbReference>
<evidence type="ECO:0000256" key="5">
    <source>
        <dbReference type="ARBA" id="ARBA00022490"/>
    </source>
</evidence>
<dbReference type="InterPro" id="IPR016166">
    <property type="entry name" value="FAD-bd_PCMH"/>
</dbReference>
<keyword evidence="14 16" id="KW-0961">Cell wall biogenesis/degradation</keyword>
<protein>
    <recommendedName>
        <fullName evidence="16">UDP-N-acetylenolpyruvoylglucosamine reductase</fullName>
        <ecNumber evidence="16">1.3.1.98</ecNumber>
    </recommendedName>
    <alternativeName>
        <fullName evidence="16">UDP-N-acetylmuramate dehydrogenase</fullName>
    </alternativeName>
</protein>
<dbReference type="InterPro" id="IPR011601">
    <property type="entry name" value="MurB_C"/>
</dbReference>
<evidence type="ECO:0000256" key="2">
    <source>
        <dbReference type="ARBA" id="ARBA00003921"/>
    </source>
</evidence>
<dbReference type="GO" id="GO:0008762">
    <property type="term" value="F:UDP-N-acetylmuramate dehydrogenase activity"/>
    <property type="evidence" value="ECO:0007669"/>
    <property type="project" value="UniProtKB-UniRule"/>
</dbReference>
<dbReference type="Pfam" id="PF02873">
    <property type="entry name" value="MurB_C"/>
    <property type="match status" value="1"/>
</dbReference>
<name>A0A9D1HKS9_9FIRM</name>
<comment type="similarity">
    <text evidence="16">Belongs to the MurB family.</text>
</comment>
<dbReference type="GO" id="GO:0005829">
    <property type="term" value="C:cytosol"/>
    <property type="evidence" value="ECO:0007669"/>
    <property type="project" value="TreeGrafter"/>
</dbReference>
<comment type="catalytic activity">
    <reaction evidence="15 16">
        <text>UDP-N-acetyl-alpha-D-muramate + NADP(+) = UDP-N-acetyl-3-O-(1-carboxyvinyl)-alpha-D-glucosamine + NADPH + H(+)</text>
        <dbReference type="Rhea" id="RHEA:12248"/>
        <dbReference type="ChEBI" id="CHEBI:15378"/>
        <dbReference type="ChEBI" id="CHEBI:57783"/>
        <dbReference type="ChEBI" id="CHEBI:58349"/>
        <dbReference type="ChEBI" id="CHEBI:68483"/>
        <dbReference type="ChEBI" id="CHEBI:70757"/>
        <dbReference type="EC" id="1.3.1.98"/>
    </reaction>
</comment>
<dbReference type="GO" id="GO:0008360">
    <property type="term" value="P:regulation of cell shape"/>
    <property type="evidence" value="ECO:0007669"/>
    <property type="project" value="UniProtKB-KW"/>
</dbReference>
<dbReference type="AlphaFoldDB" id="A0A9D1HKS9"/>
<evidence type="ECO:0000256" key="13">
    <source>
        <dbReference type="ARBA" id="ARBA00023306"/>
    </source>
</evidence>
<dbReference type="EMBL" id="DVMH01000036">
    <property type="protein sequence ID" value="HIU11007.1"/>
    <property type="molecule type" value="Genomic_DNA"/>
</dbReference>
<keyword evidence="12 16" id="KW-0560">Oxidoreductase</keyword>
<dbReference type="GO" id="GO:0071555">
    <property type="term" value="P:cell wall organization"/>
    <property type="evidence" value="ECO:0007669"/>
    <property type="project" value="UniProtKB-KW"/>
</dbReference>
<dbReference type="PROSITE" id="PS51387">
    <property type="entry name" value="FAD_PCMH"/>
    <property type="match status" value="1"/>
</dbReference>
<gene>
    <name evidence="16 18" type="primary">murB</name>
    <name evidence="18" type="ORF">IAB00_07235</name>
</gene>
<dbReference type="GO" id="GO:0051301">
    <property type="term" value="P:cell division"/>
    <property type="evidence" value="ECO:0007669"/>
    <property type="project" value="UniProtKB-KW"/>
</dbReference>
<keyword evidence="13 16" id="KW-0131">Cell cycle</keyword>
<evidence type="ECO:0000256" key="12">
    <source>
        <dbReference type="ARBA" id="ARBA00023002"/>
    </source>
</evidence>
<proteinExistence type="inferred from homology"/>
<comment type="caution">
    <text evidence="18">The sequence shown here is derived from an EMBL/GenBank/DDBJ whole genome shotgun (WGS) entry which is preliminary data.</text>
</comment>
<dbReference type="EC" id="1.3.1.98" evidence="16"/>
<dbReference type="InterPro" id="IPR003170">
    <property type="entry name" value="MurB"/>
</dbReference>
<keyword evidence="10 16" id="KW-0133">Cell shape</keyword>
<feature type="active site" evidence="16">
    <location>
        <position position="311"/>
    </location>
</feature>
<dbReference type="Proteomes" id="UP000824124">
    <property type="component" value="Unassembled WGS sequence"/>
</dbReference>
<keyword evidence="9 16" id="KW-0521">NADP</keyword>
<dbReference type="InterPro" id="IPR036635">
    <property type="entry name" value="MurB_C_sf"/>
</dbReference>
<comment type="pathway">
    <text evidence="4 16">Cell wall biogenesis; peptidoglycan biosynthesis.</text>
</comment>
<dbReference type="InterPro" id="IPR006094">
    <property type="entry name" value="Oxid_FAD_bind_N"/>
</dbReference>
<evidence type="ECO:0000256" key="1">
    <source>
        <dbReference type="ARBA" id="ARBA00001974"/>
    </source>
</evidence>
<evidence type="ECO:0000256" key="8">
    <source>
        <dbReference type="ARBA" id="ARBA00022827"/>
    </source>
</evidence>
<feature type="domain" description="FAD-binding PCMH-type" evidence="17">
    <location>
        <begin position="40"/>
        <end position="212"/>
    </location>
</feature>
<dbReference type="GO" id="GO:0071949">
    <property type="term" value="F:FAD binding"/>
    <property type="evidence" value="ECO:0007669"/>
    <property type="project" value="InterPro"/>
</dbReference>
<dbReference type="InterPro" id="IPR016167">
    <property type="entry name" value="FAD-bd_PCMH_sub1"/>
</dbReference>
<evidence type="ECO:0000256" key="10">
    <source>
        <dbReference type="ARBA" id="ARBA00022960"/>
    </source>
</evidence>
<reference evidence="18" key="1">
    <citation type="submission" date="2020-10" db="EMBL/GenBank/DDBJ databases">
        <authorList>
            <person name="Gilroy R."/>
        </authorList>
    </citation>
    <scope>NUCLEOTIDE SEQUENCE</scope>
    <source>
        <strain evidence="18">2830</strain>
    </source>
</reference>
<dbReference type="Gene3D" id="3.30.43.10">
    <property type="entry name" value="Uridine Diphospho-n-acetylenolpyruvylglucosamine Reductase, domain 2"/>
    <property type="match status" value="1"/>
</dbReference>
<evidence type="ECO:0000256" key="3">
    <source>
        <dbReference type="ARBA" id="ARBA00004496"/>
    </source>
</evidence>
<keyword evidence="11 16" id="KW-0573">Peptidoglycan synthesis</keyword>